<dbReference type="GO" id="GO:0004672">
    <property type="term" value="F:protein kinase activity"/>
    <property type="evidence" value="ECO:0007669"/>
    <property type="project" value="InterPro"/>
</dbReference>
<name>A0A086KGS5_TOXGO</name>
<evidence type="ECO:0000256" key="3">
    <source>
        <dbReference type="PROSITE-ProRule" id="PRU10141"/>
    </source>
</evidence>
<dbReference type="AlphaFoldDB" id="A0A086KGS5"/>
<keyword evidence="6" id="KW-0808">Transferase</keyword>
<dbReference type="GO" id="GO:0005634">
    <property type="term" value="C:nucleus"/>
    <property type="evidence" value="ECO:0007669"/>
    <property type="project" value="TreeGrafter"/>
</dbReference>
<dbReference type="InterPro" id="IPR008271">
    <property type="entry name" value="Ser/Thr_kinase_AS"/>
</dbReference>
<evidence type="ECO:0000256" key="2">
    <source>
        <dbReference type="ARBA" id="ARBA00022840"/>
    </source>
</evidence>
<dbReference type="EMBL" id="AHZU02000505">
    <property type="protein sequence ID" value="KFG43593.1"/>
    <property type="molecule type" value="Genomic_DNA"/>
</dbReference>
<dbReference type="OrthoDB" id="4062651at2759"/>
<gene>
    <name evidence="6" type="ORF">TGDOM2_270920</name>
</gene>
<evidence type="ECO:0000259" key="5">
    <source>
        <dbReference type="PROSITE" id="PS50011"/>
    </source>
</evidence>
<dbReference type="InterPro" id="IPR017441">
    <property type="entry name" value="Protein_kinase_ATP_BS"/>
</dbReference>
<evidence type="ECO:0000313" key="6">
    <source>
        <dbReference type="EMBL" id="KFG43593.1"/>
    </source>
</evidence>
<keyword evidence="1 3" id="KW-0547">Nucleotide-binding</keyword>
<dbReference type="SUPFAM" id="SSF56112">
    <property type="entry name" value="Protein kinase-like (PK-like)"/>
    <property type="match status" value="1"/>
</dbReference>
<dbReference type="PROSITE" id="PS00107">
    <property type="entry name" value="PROTEIN_KINASE_ATP"/>
    <property type="match status" value="1"/>
</dbReference>
<dbReference type="InterPro" id="IPR000719">
    <property type="entry name" value="Prot_kinase_dom"/>
</dbReference>
<reference evidence="6 7" key="1">
    <citation type="submission" date="2014-02" db="EMBL/GenBank/DDBJ databases">
        <authorList>
            <person name="Sibley D."/>
            <person name="Venepally P."/>
            <person name="Karamycheva S."/>
            <person name="Hadjithomas M."/>
            <person name="Khan A."/>
            <person name="Brunk B."/>
            <person name="Roos D."/>
            <person name="Caler E."/>
            <person name="Lorenzi H."/>
        </authorList>
    </citation>
    <scope>NUCLEOTIDE SEQUENCE [LARGE SCALE GENOMIC DNA]</scope>
    <source>
        <strain evidence="6 7">GAB2-2007-GAL-DOM2</strain>
    </source>
</reference>
<dbReference type="Proteomes" id="UP000028837">
    <property type="component" value="Unassembled WGS sequence"/>
</dbReference>
<dbReference type="GO" id="GO:0005524">
    <property type="term" value="F:ATP binding"/>
    <property type="evidence" value="ECO:0007669"/>
    <property type="project" value="UniProtKB-UniRule"/>
</dbReference>
<feature type="binding site" evidence="3">
    <location>
        <position position="285"/>
    </location>
    <ligand>
        <name>ATP</name>
        <dbReference type="ChEBI" id="CHEBI:30616"/>
    </ligand>
</feature>
<dbReference type="PROSITE" id="PS50011">
    <property type="entry name" value="PROTEIN_KINASE_DOM"/>
    <property type="match status" value="1"/>
</dbReference>
<feature type="region of interest" description="Disordered" evidence="4">
    <location>
        <begin position="68"/>
        <end position="109"/>
    </location>
</feature>
<dbReference type="Pfam" id="PF14531">
    <property type="entry name" value="Kinase-like"/>
    <property type="match status" value="1"/>
</dbReference>
<dbReference type="SMART" id="SM00220">
    <property type="entry name" value="S_TKc"/>
    <property type="match status" value="1"/>
</dbReference>
<dbReference type="InterPro" id="IPR011009">
    <property type="entry name" value="Kinase-like_dom_sf"/>
</dbReference>
<dbReference type="PROSITE" id="PS00108">
    <property type="entry name" value="PROTEIN_KINASE_ST"/>
    <property type="match status" value="1"/>
</dbReference>
<dbReference type="Gene3D" id="3.30.200.20">
    <property type="entry name" value="Phosphorylase Kinase, domain 1"/>
    <property type="match status" value="1"/>
</dbReference>
<protein>
    <submittedName>
        <fullName evidence="6">Rhoptry kinase family protein ROP32</fullName>
    </submittedName>
</protein>
<evidence type="ECO:0000256" key="1">
    <source>
        <dbReference type="ARBA" id="ARBA00022741"/>
    </source>
</evidence>
<dbReference type="Gene3D" id="1.10.510.10">
    <property type="entry name" value="Transferase(Phosphotransferase) domain 1"/>
    <property type="match status" value="1"/>
</dbReference>
<proteinExistence type="predicted"/>
<keyword evidence="2 3" id="KW-0067">ATP-binding</keyword>
<comment type="caution">
    <text evidence="6">The sequence shown here is derived from an EMBL/GenBank/DDBJ whole genome shotgun (WGS) entry which is preliminary data.</text>
</comment>
<evidence type="ECO:0000256" key="4">
    <source>
        <dbReference type="SAM" id="MobiDB-lite"/>
    </source>
</evidence>
<feature type="region of interest" description="Disordered" evidence="4">
    <location>
        <begin position="153"/>
        <end position="175"/>
    </location>
</feature>
<accession>A0A086KGS5</accession>
<evidence type="ECO:0000313" key="7">
    <source>
        <dbReference type="Proteomes" id="UP000028837"/>
    </source>
</evidence>
<dbReference type="PANTHER" id="PTHR24345">
    <property type="entry name" value="SERINE/THREONINE-PROTEIN KINASE PLK"/>
    <property type="match status" value="1"/>
</dbReference>
<keyword evidence="6" id="KW-0418">Kinase</keyword>
<feature type="compositionally biased region" description="Basic and acidic residues" evidence="4">
    <location>
        <begin position="153"/>
        <end position="168"/>
    </location>
</feature>
<sequence length="632" mass="71350">MAAVCRDLLPYFTSWRILLCCYSVGLFMHMSRSLLPNTMVWASANSPRRLSHSTPSVFRSYTEIDNTAPVGSIHSPTESNVEPTAGRNKRALATASEEQLPTSHRSRRGAATSILSGLRSVYNASSRPAVDSRNRAKDPDRFVMRRAVVHSIEEVTERSDHHDLRGEDSAQTDSVNAPDDELVSELLHLGEYPHHIESLSDPEAVKILAHLVATTNTHDIVSQSRKKKLVEAFNMYLPDGDRFFVESLSDASESKEFVRGPLLGVGGNGLVFEAQDSDGHVYALKLLLVRMSTFLEAVGDLSHDAWRREEDWAFARALRKEMKVLRLFPPDKSPEQLYEEGFVLPLFQGILAGKPRMTPLTEEFGATSVVVGFHKVACSVGQLFSAHRLPDGVKLELTKQMVDRVARLHSYGILHGDVKWENFFLDDNGRVFLGDFEQAQSLGHRRTGPCGPRGGGTPSLHEPARAACYFSEPDRRLDLLESRDSWCLGVVSYKLWCHRLPFGLHLNRADMEGFMNQVATIERDRLVPDFDDCRGSEQTPEDVKELIAALLYHDRYRRETPLSLIEKSHLFRRPPSERNDVNVELRAHESDAADVLRPAAPLPEERLHAPETKFFKPRKHWWRSYLQACSIQ</sequence>
<feature type="domain" description="Protein kinase" evidence="5">
    <location>
        <begin position="257"/>
        <end position="572"/>
    </location>
</feature>
<dbReference type="InterPro" id="IPR027916">
    <property type="entry name" value="Kinase-like_dom_ROP"/>
</dbReference>
<organism evidence="6 7">
    <name type="scientific">Toxoplasma gondii GAB2-2007-GAL-DOM2</name>
    <dbReference type="NCBI Taxonomy" id="1130820"/>
    <lineage>
        <taxon>Eukaryota</taxon>
        <taxon>Sar</taxon>
        <taxon>Alveolata</taxon>
        <taxon>Apicomplexa</taxon>
        <taxon>Conoidasida</taxon>
        <taxon>Coccidia</taxon>
        <taxon>Eucoccidiorida</taxon>
        <taxon>Eimeriorina</taxon>
        <taxon>Sarcocystidae</taxon>
        <taxon>Toxoplasma</taxon>
    </lineage>
</organism>
<dbReference type="VEuPathDB" id="ToxoDB:TGDOM2_270920"/>